<proteinExistence type="predicted"/>
<evidence type="ECO:0000313" key="2">
    <source>
        <dbReference type="Proteomes" id="UP001501638"/>
    </source>
</evidence>
<comment type="caution">
    <text evidence="1">The sequence shown here is derived from an EMBL/GenBank/DDBJ whole genome shotgun (WGS) entry which is preliminary data.</text>
</comment>
<gene>
    <name evidence="1" type="ORF">GCM10010405_43520</name>
</gene>
<organism evidence="1 2">
    <name type="scientific">Streptomyces macrosporus</name>
    <dbReference type="NCBI Taxonomy" id="44032"/>
    <lineage>
        <taxon>Bacteria</taxon>
        <taxon>Bacillati</taxon>
        <taxon>Actinomycetota</taxon>
        <taxon>Actinomycetes</taxon>
        <taxon>Kitasatosporales</taxon>
        <taxon>Streptomycetaceae</taxon>
        <taxon>Streptomyces</taxon>
    </lineage>
</organism>
<reference evidence="1 2" key="1">
    <citation type="journal article" date="2019" name="Int. J. Syst. Evol. Microbiol.">
        <title>The Global Catalogue of Microorganisms (GCM) 10K type strain sequencing project: providing services to taxonomists for standard genome sequencing and annotation.</title>
        <authorList>
            <consortium name="The Broad Institute Genomics Platform"/>
            <consortium name="The Broad Institute Genome Sequencing Center for Infectious Disease"/>
            <person name="Wu L."/>
            <person name="Ma J."/>
        </authorList>
    </citation>
    <scope>NUCLEOTIDE SEQUENCE [LARGE SCALE GENOMIC DNA]</scope>
    <source>
        <strain evidence="1 2">JCM 6305</strain>
    </source>
</reference>
<dbReference type="Gene3D" id="1.10.260.40">
    <property type="entry name" value="lambda repressor-like DNA-binding domains"/>
    <property type="match status" value="1"/>
</dbReference>
<keyword evidence="2" id="KW-1185">Reference proteome</keyword>
<dbReference type="InterPro" id="IPR010982">
    <property type="entry name" value="Lambda_DNA-bd_dom_sf"/>
</dbReference>
<name>A0ABN3KBN8_9ACTN</name>
<dbReference type="Proteomes" id="UP001501638">
    <property type="component" value="Unassembled WGS sequence"/>
</dbReference>
<dbReference type="EMBL" id="BAAASZ010000030">
    <property type="protein sequence ID" value="GAA2454905.1"/>
    <property type="molecule type" value="Genomic_DNA"/>
</dbReference>
<protein>
    <submittedName>
        <fullName evidence="1">Helix-turn-helix domain-containing protein</fullName>
    </submittedName>
</protein>
<dbReference type="RefSeq" id="WP_344326112.1">
    <property type="nucleotide sequence ID" value="NZ_BAAASZ010000030.1"/>
</dbReference>
<evidence type="ECO:0000313" key="1">
    <source>
        <dbReference type="EMBL" id="GAA2454905.1"/>
    </source>
</evidence>
<sequence>MPTEPTESTDTFVARLNHLFESVHPPGRGTYSNQEVADLLRERGGETISHVCLWKLRTGRATNPSRRQLETPAGFFGVPVGYFFDDATAARVDAELGLVRQLRDSEVQRVAARVAGLSPQSLEQVLAAIEEIRHREGLDAESGSGGDAAGGHP</sequence>
<accession>A0ABN3KBN8</accession>